<accession>A0A318SDB6</accession>
<dbReference type="OrthoDB" id="7173932at2"/>
<sequence>MSPDEVLAMATVWGNNSTDEIGRKLRKDAPIMIAGVFSVDEEMPQDQWKRYNQDTVSYLKGKYGDRLRSVVEHTDEAFRHCHYYVVPLPGEKFDSIHSGKAPARAAKIAKLSKGEQNDAYIAGMRAFQDDFFLEVGARYGQLRFGPKRVRMTRAGWVQSKAQAKIDAMVKETRQKIYDDARLQGYNDGLADGTASAASLGNKLVWCLKNKQN</sequence>
<dbReference type="EMBL" id="QJTC01000028">
    <property type="protein sequence ID" value="PYE74241.1"/>
    <property type="molecule type" value="Genomic_DNA"/>
</dbReference>
<dbReference type="Gene3D" id="3.30.930.30">
    <property type="match status" value="1"/>
</dbReference>
<dbReference type="AlphaFoldDB" id="A0A318SDB6"/>
<reference evidence="1 2" key="1">
    <citation type="submission" date="2018-06" db="EMBL/GenBank/DDBJ databases">
        <title>Genomic Encyclopedia of Type Strains, Phase III (KMG-III): the genomes of soil and plant-associated and newly described type strains.</title>
        <authorList>
            <person name="Whitman W."/>
        </authorList>
    </citation>
    <scope>NUCLEOTIDE SEQUENCE [LARGE SCALE GENOMIC DNA]</scope>
    <source>
        <strain evidence="1 2">CECT 7646</strain>
    </source>
</reference>
<dbReference type="InterPro" id="IPR001668">
    <property type="entry name" value="Mob_Pre"/>
</dbReference>
<keyword evidence="2" id="KW-1185">Reference proteome</keyword>
<dbReference type="CDD" id="cd17242">
    <property type="entry name" value="MobM_relaxase"/>
    <property type="match status" value="1"/>
</dbReference>
<dbReference type="Pfam" id="PF01076">
    <property type="entry name" value="Mob_Pre"/>
    <property type="match status" value="1"/>
</dbReference>
<proteinExistence type="predicted"/>
<name>A0A318SDB6_9BURK</name>
<evidence type="ECO:0000313" key="1">
    <source>
        <dbReference type="EMBL" id="PYE74241.1"/>
    </source>
</evidence>
<dbReference type="RefSeq" id="WP_110466780.1">
    <property type="nucleotide sequence ID" value="NZ_JAMOFZ010000027.1"/>
</dbReference>
<evidence type="ECO:0000313" key="2">
    <source>
        <dbReference type="Proteomes" id="UP000247540"/>
    </source>
</evidence>
<gene>
    <name evidence="1" type="ORF">DFQ15_12833</name>
</gene>
<dbReference type="Proteomes" id="UP000247540">
    <property type="component" value="Unassembled WGS sequence"/>
</dbReference>
<organism evidence="1 2">
    <name type="scientific">Xylophilus ampelinus</name>
    <dbReference type="NCBI Taxonomy" id="54067"/>
    <lineage>
        <taxon>Bacteria</taxon>
        <taxon>Pseudomonadati</taxon>
        <taxon>Pseudomonadota</taxon>
        <taxon>Betaproteobacteria</taxon>
        <taxon>Burkholderiales</taxon>
        <taxon>Xylophilus</taxon>
    </lineage>
</organism>
<comment type="caution">
    <text evidence="1">The sequence shown here is derived from an EMBL/GenBank/DDBJ whole genome shotgun (WGS) entry which is preliminary data.</text>
</comment>
<dbReference type="GO" id="GO:0006310">
    <property type="term" value="P:DNA recombination"/>
    <property type="evidence" value="ECO:0007669"/>
    <property type="project" value="InterPro"/>
</dbReference>
<protein>
    <submittedName>
        <fullName evidence="1">Plasmid recombination enzyme</fullName>
    </submittedName>
</protein>
<dbReference type="GO" id="GO:0003677">
    <property type="term" value="F:DNA binding"/>
    <property type="evidence" value="ECO:0007669"/>
    <property type="project" value="InterPro"/>
</dbReference>